<accession>A0A6B8MC52</accession>
<dbReference type="Pfam" id="PF19562">
    <property type="entry name" value="DUF6084"/>
    <property type="match status" value="1"/>
</dbReference>
<dbReference type="KEGG" id="mpar:F7D14_21635"/>
<keyword evidence="1" id="KW-0614">Plasmid</keyword>
<dbReference type="EMBL" id="CP044333">
    <property type="protein sequence ID" value="QGN00169.1"/>
    <property type="molecule type" value="Genomic_DNA"/>
</dbReference>
<organism evidence="1 2">
    <name type="scientific">Methylocystis parvus</name>
    <dbReference type="NCBI Taxonomy" id="134"/>
    <lineage>
        <taxon>Bacteria</taxon>
        <taxon>Pseudomonadati</taxon>
        <taxon>Pseudomonadota</taxon>
        <taxon>Alphaproteobacteria</taxon>
        <taxon>Hyphomicrobiales</taxon>
        <taxon>Methylocystaceae</taxon>
        <taxon>Methylocystis</taxon>
    </lineage>
</organism>
<keyword evidence="2" id="KW-1185">Reference proteome</keyword>
<dbReference type="RefSeq" id="WP_016920679.1">
    <property type="nucleotide sequence ID" value="NZ_CP044333.1"/>
</dbReference>
<proteinExistence type="predicted"/>
<sequence>MADLSFTIERVEAEKFSATPLLLFSLRMINAEQAQRIENIELNCQIRLEPTQRVYSPSERERLAELFGAPERWGETLRSLLWTQIHVSVPGFEHEKTVQLPVPCTHDFNIASAKYFYGLNDGDAALSFLFSGSLFYKNACGDLQIEQIPWSKEARFRLPVAIWRDLMNAYYPNSELLRVSAEIFDRLNDFKRRNGLLSFDDTLHRLLRNVEVDAT</sequence>
<dbReference type="AlphaFoldDB" id="A0A6B8MC52"/>
<name>A0A6B8MC52_9HYPH</name>
<evidence type="ECO:0000313" key="2">
    <source>
        <dbReference type="Proteomes" id="UP000422569"/>
    </source>
</evidence>
<gene>
    <name evidence="1" type="ORF">F7D14_21635</name>
</gene>
<dbReference type="Proteomes" id="UP000422569">
    <property type="component" value="Plasmid unnamed2"/>
</dbReference>
<geneLocation type="plasmid" evidence="1">
    <name>unnamed2</name>
</geneLocation>
<reference evidence="1 2" key="1">
    <citation type="submission" date="2019-09" db="EMBL/GenBank/DDBJ databases">
        <title>Isolation and complete genome sequencing of Methylocystis species.</title>
        <authorList>
            <person name="Rumah B.L."/>
            <person name="Stead C.E."/>
            <person name="Stevens B.C."/>
            <person name="Minton N.P."/>
            <person name="Grosse-Honebrink A."/>
            <person name="Zhang Y."/>
        </authorList>
    </citation>
    <scope>NUCLEOTIDE SEQUENCE [LARGE SCALE GENOMIC DNA]</scope>
    <source>
        <strain evidence="1 2">BRCS2</strain>
        <plasmid evidence="1 2">unnamed2</plasmid>
    </source>
</reference>
<dbReference type="InterPro" id="IPR045730">
    <property type="entry name" value="DUF6084"/>
</dbReference>
<protein>
    <submittedName>
        <fullName evidence="1">Uncharacterized protein</fullName>
    </submittedName>
</protein>
<evidence type="ECO:0000313" key="1">
    <source>
        <dbReference type="EMBL" id="QGN00169.1"/>
    </source>
</evidence>